<keyword evidence="2 5" id="KW-0812">Transmembrane</keyword>
<keyword evidence="3 5" id="KW-1133">Transmembrane helix</keyword>
<accession>A0A0D0IQA8</accession>
<comment type="subcellular location">
    <subcellularLocation>
        <location evidence="5">Cell membrane</location>
        <topology evidence="5">Multi-pass membrane protein</topology>
    </subcellularLocation>
</comment>
<dbReference type="InterPro" id="IPR005372">
    <property type="entry name" value="UPF0182"/>
</dbReference>
<name>A0A0D0IQA8_9MICO</name>
<feature type="compositionally biased region" description="Gly residues" evidence="6">
    <location>
        <begin position="941"/>
        <end position="951"/>
    </location>
</feature>
<dbReference type="EMBL" id="JXSQ01000001">
    <property type="protein sequence ID" value="KIP53779.1"/>
    <property type="molecule type" value="Genomic_DNA"/>
</dbReference>
<dbReference type="Proteomes" id="UP000032120">
    <property type="component" value="Unassembled WGS sequence"/>
</dbReference>
<evidence type="ECO:0000256" key="1">
    <source>
        <dbReference type="ARBA" id="ARBA00022475"/>
    </source>
</evidence>
<proteinExistence type="inferred from homology"/>
<gene>
    <name evidence="7" type="ORF">SD72_00850</name>
</gene>
<feature type="region of interest" description="Disordered" evidence="6">
    <location>
        <begin position="489"/>
        <end position="552"/>
    </location>
</feature>
<dbReference type="OrthoDB" id="9763654at2"/>
<feature type="transmembrane region" description="Helical" evidence="5">
    <location>
        <begin position="255"/>
        <end position="273"/>
    </location>
</feature>
<feature type="region of interest" description="Disordered" evidence="6">
    <location>
        <begin position="941"/>
        <end position="985"/>
    </location>
</feature>
<protein>
    <recommendedName>
        <fullName evidence="5">UPF0182 protein SD72_00850</fullName>
    </recommendedName>
</protein>
<keyword evidence="8" id="KW-1185">Reference proteome</keyword>
<evidence type="ECO:0000256" key="4">
    <source>
        <dbReference type="ARBA" id="ARBA00023136"/>
    </source>
</evidence>
<reference evidence="7 8" key="1">
    <citation type="submission" date="2015-01" db="EMBL/GenBank/DDBJ databases">
        <title>Draft genome sequence of Leucobacter komagatae strain VKM ST2845.</title>
        <authorList>
            <person name="Karlyshev A.V."/>
            <person name="Kudryashova E.B."/>
        </authorList>
    </citation>
    <scope>NUCLEOTIDE SEQUENCE [LARGE SCALE GENOMIC DNA]</scope>
    <source>
        <strain evidence="7 8">VKM ST2845</strain>
    </source>
</reference>
<dbReference type="AlphaFoldDB" id="A0A0D0IQA8"/>
<feature type="transmembrane region" description="Helical" evidence="5">
    <location>
        <begin position="57"/>
        <end position="83"/>
    </location>
</feature>
<keyword evidence="4 5" id="KW-0472">Membrane</keyword>
<dbReference type="PANTHER" id="PTHR39344:SF1">
    <property type="entry name" value="UPF0182 PROTEIN SLL1060"/>
    <property type="match status" value="1"/>
</dbReference>
<feature type="transmembrane region" description="Helical" evidence="5">
    <location>
        <begin position="280"/>
        <end position="300"/>
    </location>
</feature>
<feature type="transmembrane region" description="Helical" evidence="5">
    <location>
        <begin position="17"/>
        <end position="37"/>
    </location>
</feature>
<dbReference type="GO" id="GO:0005576">
    <property type="term" value="C:extracellular region"/>
    <property type="evidence" value="ECO:0007669"/>
    <property type="project" value="TreeGrafter"/>
</dbReference>
<evidence type="ECO:0000313" key="8">
    <source>
        <dbReference type="Proteomes" id="UP000032120"/>
    </source>
</evidence>
<evidence type="ECO:0000256" key="2">
    <source>
        <dbReference type="ARBA" id="ARBA00022692"/>
    </source>
</evidence>
<feature type="transmembrane region" description="Helical" evidence="5">
    <location>
        <begin position="208"/>
        <end position="225"/>
    </location>
</feature>
<keyword evidence="1 5" id="KW-1003">Cell membrane</keyword>
<evidence type="ECO:0000256" key="5">
    <source>
        <dbReference type="HAMAP-Rule" id="MF_01600"/>
    </source>
</evidence>
<evidence type="ECO:0000256" key="6">
    <source>
        <dbReference type="SAM" id="MobiDB-lite"/>
    </source>
</evidence>
<comment type="caution">
    <text evidence="7">The sequence shown here is derived from an EMBL/GenBank/DDBJ whole genome shotgun (WGS) entry which is preliminary data.</text>
</comment>
<dbReference type="PANTHER" id="PTHR39344">
    <property type="entry name" value="UPF0182 PROTEIN SLL1060"/>
    <property type="match status" value="1"/>
</dbReference>
<evidence type="ECO:0000313" key="7">
    <source>
        <dbReference type="EMBL" id="KIP53779.1"/>
    </source>
</evidence>
<evidence type="ECO:0000256" key="3">
    <source>
        <dbReference type="ARBA" id="ARBA00022989"/>
    </source>
</evidence>
<feature type="compositionally biased region" description="Acidic residues" evidence="6">
    <location>
        <begin position="537"/>
        <end position="551"/>
    </location>
</feature>
<organism evidence="7 8">
    <name type="scientific">Leucobacter komagatae</name>
    <dbReference type="NCBI Taxonomy" id="55969"/>
    <lineage>
        <taxon>Bacteria</taxon>
        <taxon>Bacillati</taxon>
        <taxon>Actinomycetota</taxon>
        <taxon>Actinomycetes</taxon>
        <taxon>Micrococcales</taxon>
        <taxon>Microbacteriaceae</taxon>
        <taxon>Leucobacter</taxon>
    </lineage>
</organism>
<feature type="compositionally biased region" description="Acidic residues" evidence="6">
    <location>
        <begin position="500"/>
        <end position="527"/>
    </location>
</feature>
<feature type="transmembrane region" description="Helical" evidence="5">
    <location>
        <begin position="166"/>
        <end position="188"/>
    </location>
</feature>
<dbReference type="GO" id="GO:0005886">
    <property type="term" value="C:plasma membrane"/>
    <property type="evidence" value="ECO:0007669"/>
    <property type="project" value="UniProtKB-SubCell"/>
</dbReference>
<feature type="transmembrane region" description="Helical" evidence="5">
    <location>
        <begin position="112"/>
        <end position="130"/>
    </location>
</feature>
<dbReference type="HAMAP" id="MF_01600">
    <property type="entry name" value="UPF0182"/>
    <property type="match status" value="1"/>
</dbReference>
<comment type="similarity">
    <text evidence="5">Belongs to the UPF0182 family.</text>
</comment>
<dbReference type="RefSeq" id="WP_042542525.1">
    <property type="nucleotide sequence ID" value="NZ_JXSQ01000001.1"/>
</dbReference>
<dbReference type="Pfam" id="PF03699">
    <property type="entry name" value="UPF0182"/>
    <property type="match status" value="2"/>
</dbReference>
<sequence length="1026" mass="110647">MTEQTTSAPRSRRLSPLAITIILVVVLIIAFLAVSSVMTEVLWFNQLGYLPVFATQWIAAGAMFIVGFLAMSIPVFLAIDIAYRKRPVYARLTAQLDRYQEVVEPLRRLVKWLLPAVLGVFAGIAAASSWRTVLLWWNSAPTGETDAQFGFDISFFLFDLPLWQSITGFASAVVLISLLIGAATSYLYGGISFTEREFRVSKSTRIQTAVLATLYLAIQAVSLWLDQYATVTSTDGYATGAMYSSVHAAIPGKQILAGIAAIVAILFLITAVTGKWRIPVIGTALLIVSSLVLGVGYPWAIQQFRVVPDEQSVESEYISRNIEATRKAYGLDNVKIERYDAVTDAEPGALRNDAVATSNIRIMDPEVISRTFAQLEQSKQYYKFPKSLNVDRYELDGQVEDTVSAIRDIDISGQSSWYNRTLVFTHGYGLVAAYGNQRSPGGEPVFLEGGIPTSGRLGEFQPRVYFGMDSPAYSIVGGERDKSIELDFPSDIESTPEAPAAEDENATPAEEEAAAADAAAAEEETPAEDAATGGDTTETEEVPAEALDPEVEAAVGGRANLTTFDGDGGPALNNMLTKIMFALKFQDVEILLSGAVVDGSQVLFDRNPVDRVQKVAPYLTIDAAPYASVIDGKLKWIIDGYTTSSQYPYSEVSDMNALTVDADNQRVSMVSKPVNYIRNSVKATVDAYDGSVNLYAWDAEDPILKSWGKIFPDTLKSVDDMSGELLSHVRYPTDMFKVQREVLSKYHVTDAGAFYSAEDAWRTPDDPVASASDSGANPPQPPYYLTLSAGVGVEPAYSIYSTYIPDARGEGARDILTGYLAANSNAGSEAGKVSEDYGTLKLLTLPKSNTIPAPGQVQNSFNTDPKVSTELNLLRQGGTRVISGNLLTLPVGGGLLYVQPVYLEASSGTKFPLLQKVLVSFGDDIAFEDTLDKALDELFGGDSGANAGDGNGVVEETPEGETDPGETKPDEGSNTGGSDVLKKALQDMKTAIDERDAAMKEGDLSKFAEADKKLSEALERALKAGA</sequence>